<proteinExistence type="predicted"/>
<dbReference type="EMBL" id="ADZX01000723">
    <property type="protein sequence ID" value="EFK95604.1"/>
    <property type="molecule type" value="Genomic_DNA"/>
</dbReference>
<dbReference type="AlphaFoldDB" id="D9PLG1"/>
<reference evidence="2" key="2">
    <citation type="journal article" date="2011" name="Microb. Ecol.">
        <title>Taxonomic and Functional Metagenomic Profiling of the Microbial Community in the Anoxic Sediment of a Sub-saline Shallow Lake (Laguna de Carrizo, Central Spain).</title>
        <authorList>
            <person name="Ferrer M."/>
            <person name="Guazzaroni M.E."/>
            <person name="Richter M."/>
            <person name="Garcia-Salamanca A."/>
            <person name="Yarza P."/>
            <person name="Suarez-Suarez A."/>
            <person name="Solano J."/>
            <person name="Alcaide M."/>
            <person name="van Dillewijn P."/>
            <person name="Molina-Henares M.A."/>
            <person name="Lopez-Cortes N."/>
            <person name="Al-Ramahi Y."/>
            <person name="Guerrero C."/>
            <person name="Acosta A."/>
            <person name="de Eugenio L.I."/>
            <person name="Martinez V."/>
            <person name="Marques S."/>
            <person name="Rojo F."/>
            <person name="Santero E."/>
            <person name="Genilloud O."/>
            <person name="Perez-Perez J."/>
            <person name="Rossello-Mora R."/>
            <person name="Ramos J.L."/>
        </authorList>
    </citation>
    <scope>NUCLEOTIDE SEQUENCE</scope>
</reference>
<evidence type="ECO:0000256" key="1">
    <source>
        <dbReference type="SAM" id="Phobius"/>
    </source>
</evidence>
<reference evidence="2" key="1">
    <citation type="submission" date="2010-07" db="EMBL/GenBank/DDBJ databases">
        <authorList>
            <consortium name="CONSOLIDER consortium CSD2007-00005"/>
            <person name="Guazzaroni M.-E."/>
            <person name="Richter M."/>
            <person name="Garcia-Salamanca A."/>
            <person name="Yarza P."/>
            <person name="Ferrer M."/>
        </authorList>
    </citation>
    <scope>NUCLEOTIDE SEQUENCE</scope>
</reference>
<comment type="caution">
    <text evidence="2">The sequence shown here is derived from an EMBL/GenBank/DDBJ whole genome shotgun (WGS) entry which is preliminary data.</text>
</comment>
<gene>
    <name evidence="2" type="ORF">LDC_2384</name>
</gene>
<keyword evidence="1" id="KW-1133">Transmembrane helix</keyword>
<keyword evidence="1" id="KW-0472">Membrane</keyword>
<organism evidence="2">
    <name type="scientific">sediment metagenome</name>
    <dbReference type="NCBI Taxonomy" id="749907"/>
    <lineage>
        <taxon>unclassified sequences</taxon>
        <taxon>metagenomes</taxon>
        <taxon>ecological metagenomes</taxon>
    </lineage>
</organism>
<sequence length="51" mass="5279">FLTFAASREKRLLGEVALGAAISATPVAANGVLYVATMTHLYAVRQSSASP</sequence>
<protein>
    <submittedName>
        <fullName evidence="2">Membrane or secreted protein</fullName>
    </submittedName>
</protein>
<feature type="transmembrane region" description="Helical" evidence="1">
    <location>
        <begin position="12"/>
        <end position="36"/>
    </location>
</feature>
<feature type="non-terminal residue" evidence="2">
    <location>
        <position position="1"/>
    </location>
</feature>
<name>D9PLG1_9ZZZZ</name>
<accession>D9PLG1</accession>
<evidence type="ECO:0000313" key="2">
    <source>
        <dbReference type="EMBL" id="EFK95604.1"/>
    </source>
</evidence>
<keyword evidence="1" id="KW-0812">Transmembrane</keyword>